<sequence>MELGLEYTRKVLFISEKIGDEKIDRTDRTQERNIPMDTVILEKIIATLYHKYLIPAMIVDLTGQAVSSTLPLLQNELPSGILTWRGTDQIRLYNNYQTMLASFGFVDGDGVQRIMFIGPCGVAGSAETTLLYNGHRYIYGLHYTKEDPHTFENFVLLLYQIIFRQSLPKSRLQWRYAKVTHTLAPNTDAALEENLYNRRIQESTFDSYQFELRFTEYIKRREPEKIGWLFNKMKETYDVHLSVNELEGLKLKFSDFVAVFTRISISEGVPVNQAFGLSDALIQGLFRIHSPEDWLVYIKDATYRFADMVQRYPLSHNSLLVKTVVNYVDSHIYEKITINDLAATTQKHKSYLSTKFKSETGKTIHQYILERKISEAEHLLLFTDHSAKEMSSLLNFASQSHFIETFKKITGNTPREFQNEHYAYYLA</sequence>
<dbReference type="PROSITE" id="PS01124">
    <property type="entry name" value="HTH_ARAC_FAMILY_2"/>
    <property type="match status" value="1"/>
</dbReference>
<organism evidence="5 6">
    <name type="scientific">Schleiferilactobacillus perolens DSM 12744</name>
    <dbReference type="NCBI Taxonomy" id="1423792"/>
    <lineage>
        <taxon>Bacteria</taxon>
        <taxon>Bacillati</taxon>
        <taxon>Bacillota</taxon>
        <taxon>Bacilli</taxon>
        <taxon>Lactobacillales</taxon>
        <taxon>Lactobacillaceae</taxon>
        <taxon>Schleiferilactobacillus</taxon>
    </lineage>
</organism>
<proteinExistence type="predicted"/>
<dbReference type="SUPFAM" id="SSF46689">
    <property type="entry name" value="Homeodomain-like"/>
    <property type="match status" value="2"/>
</dbReference>
<name>A0A0R1N825_9LACO</name>
<protein>
    <submittedName>
        <fullName evidence="5">AraC family transcriptional regulator</fullName>
    </submittedName>
</protein>
<keyword evidence="1" id="KW-0805">Transcription regulation</keyword>
<dbReference type="Proteomes" id="UP000051330">
    <property type="component" value="Unassembled WGS sequence"/>
</dbReference>
<evidence type="ECO:0000256" key="2">
    <source>
        <dbReference type="ARBA" id="ARBA00023125"/>
    </source>
</evidence>
<dbReference type="PANTHER" id="PTHR43280:SF34">
    <property type="entry name" value="ARAC-FAMILY TRANSCRIPTIONAL REGULATOR"/>
    <property type="match status" value="1"/>
</dbReference>
<dbReference type="STRING" id="1423792.FD09_GL000132"/>
<dbReference type="GO" id="GO:0003700">
    <property type="term" value="F:DNA-binding transcription factor activity"/>
    <property type="evidence" value="ECO:0007669"/>
    <property type="project" value="InterPro"/>
</dbReference>
<evidence type="ECO:0000313" key="6">
    <source>
        <dbReference type="Proteomes" id="UP000051330"/>
    </source>
</evidence>
<reference evidence="5 6" key="1">
    <citation type="journal article" date="2015" name="Genome Announc.">
        <title>Expanding the biotechnology potential of lactobacilli through comparative genomics of 213 strains and associated genera.</title>
        <authorList>
            <person name="Sun Z."/>
            <person name="Harris H.M."/>
            <person name="McCann A."/>
            <person name="Guo C."/>
            <person name="Argimon S."/>
            <person name="Zhang W."/>
            <person name="Yang X."/>
            <person name="Jeffery I.B."/>
            <person name="Cooney J.C."/>
            <person name="Kagawa T.F."/>
            <person name="Liu W."/>
            <person name="Song Y."/>
            <person name="Salvetti E."/>
            <person name="Wrobel A."/>
            <person name="Rasinkangas P."/>
            <person name="Parkhill J."/>
            <person name="Rea M.C."/>
            <person name="O'Sullivan O."/>
            <person name="Ritari J."/>
            <person name="Douillard F.P."/>
            <person name="Paul Ross R."/>
            <person name="Yang R."/>
            <person name="Briner A.E."/>
            <person name="Felis G.E."/>
            <person name="de Vos W.M."/>
            <person name="Barrangou R."/>
            <person name="Klaenhammer T.R."/>
            <person name="Caufield P.W."/>
            <person name="Cui Y."/>
            <person name="Zhang H."/>
            <person name="O'Toole P.W."/>
        </authorList>
    </citation>
    <scope>NUCLEOTIDE SEQUENCE [LARGE SCALE GENOMIC DNA]</scope>
    <source>
        <strain evidence="5 6">DSM 12744</strain>
    </source>
</reference>
<evidence type="ECO:0000313" key="5">
    <source>
        <dbReference type="EMBL" id="KRL14484.1"/>
    </source>
</evidence>
<keyword evidence="6" id="KW-1185">Reference proteome</keyword>
<dbReference type="Pfam" id="PF12833">
    <property type="entry name" value="HTH_18"/>
    <property type="match status" value="1"/>
</dbReference>
<evidence type="ECO:0000256" key="1">
    <source>
        <dbReference type="ARBA" id="ARBA00023015"/>
    </source>
</evidence>
<keyword evidence="2" id="KW-0238">DNA-binding</keyword>
<feature type="domain" description="HTH araC/xylS-type" evidence="4">
    <location>
        <begin position="322"/>
        <end position="420"/>
    </location>
</feature>
<dbReference type="SMART" id="SM00342">
    <property type="entry name" value="HTH_ARAC"/>
    <property type="match status" value="1"/>
</dbReference>
<keyword evidence="3" id="KW-0804">Transcription</keyword>
<accession>A0A0R1N825</accession>
<dbReference type="InterPro" id="IPR018060">
    <property type="entry name" value="HTH_AraC"/>
</dbReference>
<evidence type="ECO:0000256" key="3">
    <source>
        <dbReference type="ARBA" id="ARBA00023163"/>
    </source>
</evidence>
<dbReference type="Gene3D" id="1.10.10.60">
    <property type="entry name" value="Homeodomain-like"/>
    <property type="match status" value="2"/>
</dbReference>
<comment type="caution">
    <text evidence="5">The sequence shown here is derived from an EMBL/GenBank/DDBJ whole genome shotgun (WGS) entry which is preliminary data.</text>
</comment>
<dbReference type="GO" id="GO:0043565">
    <property type="term" value="F:sequence-specific DNA binding"/>
    <property type="evidence" value="ECO:0007669"/>
    <property type="project" value="InterPro"/>
</dbReference>
<evidence type="ECO:0000259" key="4">
    <source>
        <dbReference type="PROSITE" id="PS01124"/>
    </source>
</evidence>
<dbReference type="PATRIC" id="fig|1423792.3.peg.135"/>
<dbReference type="PANTHER" id="PTHR43280">
    <property type="entry name" value="ARAC-FAMILY TRANSCRIPTIONAL REGULATOR"/>
    <property type="match status" value="1"/>
</dbReference>
<dbReference type="EMBL" id="AZEC01000001">
    <property type="protein sequence ID" value="KRL14484.1"/>
    <property type="molecule type" value="Genomic_DNA"/>
</dbReference>
<dbReference type="AlphaFoldDB" id="A0A0R1N825"/>
<dbReference type="InterPro" id="IPR009057">
    <property type="entry name" value="Homeodomain-like_sf"/>
</dbReference>
<gene>
    <name evidence="5" type="ORF">FD09_GL000132</name>
</gene>